<reference evidence="1" key="1">
    <citation type="submission" date="2020-05" db="EMBL/GenBank/DDBJ databases">
        <authorList>
            <person name="Chiriac C."/>
            <person name="Salcher M."/>
            <person name="Ghai R."/>
            <person name="Kavagutti S V."/>
        </authorList>
    </citation>
    <scope>NUCLEOTIDE SEQUENCE</scope>
</reference>
<name>A0A6J6D365_9ZZZZ</name>
<dbReference type="EMBL" id="CAEZTA010000101">
    <property type="protein sequence ID" value="CAB4558300.1"/>
    <property type="molecule type" value="Genomic_DNA"/>
</dbReference>
<dbReference type="EMBL" id="CAFBNQ010000126">
    <property type="protein sequence ID" value="CAB4963423.1"/>
    <property type="molecule type" value="Genomic_DNA"/>
</dbReference>
<dbReference type="AlphaFoldDB" id="A0A6J6D365"/>
<evidence type="ECO:0000313" key="2">
    <source>
        <dbReference type="EMBL" id="CAB4963423.1"/>
    </source>
</evidence>
<accession>A0A6J6D365</accession>
<protein>
    <submittedName>
        <fullName evidence="1">Unannotated protein</fullName>
    </submittedName>
</protein>
<sequence>MVAEPPAVVTTTFFAPSVPAGVVIEIAVDELLTIVARLPSTVAEVAVSRLVPLITVLVPPAVVPSVILREFIAGTGVETYVNPFTKVVAPLAVDRTTFLAPRVPAGVVTKTDVELSTTREVPATPSNLI</sequence>
<organism evidence="1">
    <name type="scientific">freshwater metagenome</name>
    <dbReference type="NCBI Taxonomy" id="449393"/>
    <lineage>
        <taxon>unclassified sequences</taxon>
        <taxon>metagenomes</taxon>
        <taxon>ecological metagenomes</taxon>
    </lineage>
</organism>
<gene>
    <name evidence="1" type="ORF">UFOPK1541_00706</name>
    <name evidence="2" type="ORF">UFOPK3861_00954</name>
</gene>
<evidence type="ECO:0000313" key="1">
    <source>
        <dbReference type="EMBL" id="CAB4558300.1"/>
    </source>
</evidence>
<proteinExistence type="predicted"/>